<dbReference type="InterPro" id="IPR025339">
    <property type="entry name" value="DUF4245"/>
</dbReference>
<dbReference type="Pfam" id="PF14030">
    <property type="entry name" value="DUF4245"/>
    <property type="match status" value="1"/>
</dbReference>
<feature type="transmembrane region" description="Helical" evidence="2">
    <location>
        <begin position="25"/>
        <end position="43"/>
    </location>
</feature>
<accession>A0A239I9H4</accession>
<keyword evidence="2" id="KW-1133">Transmembrane helix</keyword>
<evidence type="ECO:0000313" key="4">
    <source>
        <dbReference type="Proteomes" id="UP000198327"/>
    </source>
</evidence>
<protein>
    <recommendedName>
        <fullName evidence="5">DUF4245 domain-containing protein</fullName>
    </recommendedName>
</protein>
<sequence length="199" mass="21001">MILPGRNTGGVANSKPRILNNNRDMVWSLIPLVIACLLIAGIASQCTLSPGGPKQGPIPNFDVDAALQYDASELPFPVRNPKVPEDWTPNSGSRQSISGDQGGDVSNVGYISGAGRYIKLTQSNATEDTLVPFAVGEARYATGTQSVDGQEWVVYDEESKEAVWVTDLGDVRLLITGSGSDGEFTELAAATTHAAPLTP</sequence>
<proteinExistence type="predicted"/>
<organism evidence="3 4">
    <name type="scientific">Rhodococcoides kyotonense</name>
    <dbReference type="NCBI Taxonomy" id="398843"/>
    <lineage>
        <taxon>Bacteria</taxon>
        <taxon>Bacillati</taxon>
        <taxon>Actinomycetota</taxon>
        <taxon>Actinomycetes</taxon>
        <taxon>Mycobacteriales</taxon>
        <taxon>Nocardiaceae</taxon>
        <taxon>Rhodococcoides</taxon>
    </lineage>
</organism>
<evidence type="ECO:0000256" key="1">
    <source>
        <dbReference type="SAM" id="MobiDB-lite"/>
    </source>
</evidence>
<feature type="region of interest" description="Disordered" evidence="1">
    <location>
        <begin position="78"/>
        <end position="103"/>
    </location>
</feature>
<name>A0A239I9H4_9NOCA</name>
<keyword evidence="4" id="KW-1185">Reference proteome</keyword>
<gene>
    <name evidence="3" type="ORF">SAMN05421642_106303</name>
</gene>
<keyword evidence="2" id="KW-0472">Membrane</keyword>
<evidence type="ECO:0000256" key="2">
    <source>
        <dbReference type="SAM" id="Phobius"/>
    </source>
</evidence>
<feature type="compositionally biased region" description="Polar residues" evidence="1">
    <location>
        <begin position="88"/>
        <end position="99"/>
    </location>
</feature>
<dbReference type="Proteomes" id="UP000198327">
    <property type="component" value="Unassembled WGS sequence"/>
</dbReference>
<dbReference type="STRING" id="398843.A3K89_06475"/>
<reference evidence="4" key="1">
    <citation type="submission" date="2017-06" db="EMBL/GenBank/DDBJ databases">
        <authorList>
            <person name="Varghese N."/>
            <person name="Submissions S."/>
        </authorList>
    </citation>
    <scope>NUCLEOTIDE SEQUENCE [LARGE SCALE GENOMIC DNA]</scope>
    <source>
        <strain evidence="4">JCM 23211</strain>
    </source>
</reference>
<evidence type="ECO:0008006" key="5">
    <source>
        <dbReference type="Google" id="ProtNLM"/>
    </source>
</evidence>
<dbReference type="EMBL" id="FZOW01000006">
    <property type="protein sequence ID" value="SNS90476.1"/>
    <property type="molecule type" value="Genomic_DNA"/>
</dbReference>
<dbReference type="AlphaFoldDB" id="A0A239I9H4"/>
<keyword evidence="2" id="KW-0812">Transmembrane</keyword>
<evidence type="ECO:0000313" key="3">
    <source>
        <dbReference type="EMBL" id="SNS90476.1"/>
    </source>
</evidence>